<keyword evidence="12" id="KW-1185">Reference proteome</keyword>
<dbReference type="PROSITE" id="PS01188">
    <property type="entry name" value="ELO"/>
    <property type="match status" value="1"/>
</dbReference>
<dbReference type="PANTHER" id="PTHR11157:SF17">
    <property type="entry name" value="ELONGATION OF VERY LONG CHAIN FATTY ACIDS PROTEIN 6"/>
    <property type="match status" value="1"/>
</dbReference>
<comment type="catalytic activity">
    <reaction evidence="10">
        <text>a very-long-chain acyl-CoA + malonyl-CoA + H(+) = a very-long-chain 3-oxoacyl-CoA + CO2 + CoA</text>
        <dbReference type="Rhea" id="RHEA:32727"/>
        <dbReference type="ChEBI" id="CHEBI:15378"/>
        <dbReference type="ChEBI" id="CHEBI:16526"/>
        <dbReference type="ChEBI" id="CHEBI:57287"/>
        <dbReference type="ChEBI" id="CHEBI:57384"/>
        <dbReference type="ChEBI" id="CHEBI:90725"/>
        <dbReference type="ChEBI" id="CHEBI:90736"/>
        <dbReference type="EC" id="2.3.1.199"/>
    </reaction>
</comment>
<dbReference type="OrthoDB" id="10259681at2759"/>
<protein>
    <recommendedName>
        <fullName evidence="10">Elongation of very long chain fatty acids protein</fullName>
        <ecNumber evidence="10">2.3.1.199</ecNumber>
    </recommendedName>
    <alternativeName>
        <fullName evidence="10">Very-long-chain 3-oxoacyl-CoA synthase</fullName>
    </alternativeName>
</protein>
<evidence type="ECO:0000256" key="1">
    <source>
        <dbReference type="ARBA" id="ARBA00004141"/>
    </source>
</evidence>
<organism evidence="11 12">
    <name type="scientific">Ignelater luminosus</name>
    <name type="common">Cucubano</name>
    <name type="synonym">Pyrophorus luminosus</name>
    <dbReference type="NCBI Taxonomy" id="2038154"/>
    <lineage>
        <taxon>Eukaryota</taxon>
        <taxon>Metazoa</taxon>
        <taxon>Ecdysozoa</taxon>
        <taxon>Arthropoda</taxon>
        <taxon>Hexapoda</taxon>
        <taxon>Insecta</taxon>
        <taxon>Pterygota</taxon>
        <taxon>Neoptera</taxon>
        <taxon>Endopterygota</taxon>
        <taxon>Coleoptera</taxon>
        <taxon>Polyphaga</taxon>
        <taxon>Elateriformia</taxon>
        <taxon>Elateroidea</taxon>
        <taxon>Elateridae</taxon>
        <taxon>Agrypninae</taxon>
        <taxon>Pyrophorini</taxon>
        <taxon>Ignelater</taxon>
    </lineage>
</organism>
<dbReference type="GO" id="GO:0034625">
    <property type="term" value="P:fatty acid elongation, monounsaturated fatty acid"/>
    <property type="evidence" value="ECO:0007669"/>
    <property type="project" value="TreeGrafter"/>
</dbReference>
<keyword evidence="9 10" id="KW-0275">Fatty acid biosynthesis</keyword>
<comment type="similarity">
    <text evidence="10">Belongs to the ELO family.</text>
</comment>
<dbReference type="EMBL" id="VTPC01003345">
    <property type="protein sequence ID" value="KAF2898695.1"/>
    <property type="molecule type" value="Genomic_DNA"/>
</dbReference>
<keyword evidence="4 10" id="KW-0812">Transmembrane</keyword>
<evidence type="ECO:0000256" key="2">
    <source>
        <dbReference type="ARBA" id="ARBA00022516"/>
    </source>
</evidence>
<dbReference type="EC" id="2.3.1.199" evidence="10"/>
<evidence type="ECO:0000256" key="9">
    <source>
        <dbReference type="ARBA" id="ARBA00023160"/>
    </source>
</evidence>
<sequence length="168" mass="19874">MKEYVSVTSPNYSYTFHFESEFVYQDAVGWMSENWTLSFYYIVIYVIFIFGGQYVMKNKSRFDLKSLLSLWSATLAIFSILGALRTIPEFLHTLNNHGLYQSICVPSFIEQDRVASFWTYMFILSKLPELGDTVFIVLRKQPLIFLHWYHHITVLLYCWYSYSEKAAS</sequence>
<comment type="caution">
    <text evidence="11">The sequence shown here is derived from an EMBL/GenBank/DDBJ whole genome shotgun (WGS) entry which is preliminary data.</text>
</comment>
<feature type="transmembrane region" description="Helical" evidence="10">
    <location>
        <begin position="68"/>
        <end position="87"/>
    </location>
</feature>
<proteinExistence type="inferred from homology"/>
<dbReference type="InterPro" id="IPR002076">
    <property type="entry name" value="ELO_fam"/>
</dbReference>
<name>A0A8K0GBK5_IGNLU</name>
<keyword evidence="8 10" id="KW-0472">Membrane</keyword>
<evidence type="ECO:0000256" key="5">
    <source>
        <dbReference type="ARBA" id="ARBA00022832"/>
    </source>
</evidence>
<dbReference type="AlphaFoldDB" id="A0A8K0GBK5"/>
<dbReference type="GO" id="GO:0005789">
    <property type="term" value="C:endoplasmic reticulum membrane"/>
    <property type="evidence" value="ECO:0007669"/>
    <property type="project" value="TreeGrafter"/>
</dbReference>
<dbReference type="Proteomes" id="UP000801492">
    <property type="component" value="Unassembled WGS sequence"/>
</dbReference>
<keyword evidence="7 10" id="KW-0443">Lipid metabolism</keyword>
<keyword evidence="3 10" id="KW-0808">Transferase</keyword>
<evidence type="ECO:0000256" key="6">
    <source>
        <dbReference type="ARBA" id="ARBA00022989"/>
    </source>
</evidence>
<comment type="caution">
    <text evidence="10">Lacks conserved residue(s) required for the propagation of feature annotation.</text>
</comment>
<dbReference type="GO" id="GO:0034626">
    <property type="term" value="P:fatty acid elongation, polyunsaturated fatty acid"/>
    <property type="evidence" value="ECO:0007669"/>
    <property type="project" value="TreeGrafter"/>
</dbReference>
<evidence type="ECO:0000256" key="3">
    <source>
        <dbReference type="ARBA" id="ARBA00022679"/>
    </source>
</evidence>
<dbReference type="GO" id="GO:0019367">
    <property type="term" value="P:fatty acid elongation, saturated fatty acid"/>
    <property type="evidence" value="ECO:0007669"/>
    <property type="project" value="TreeGrafter"/>
</dbReference>
<evidence type="ECO:0000256" key="7">
    <source>
        <dbReference type="ARBA" id="ARBA00023098"/>
    </source>
</evidence>
<dbReference type="Pfam" id="PF01151">
    <property type="entry name" value="ELO"/>
    <property type="match status" value="1"/>
</dbReference>
<evidence type="ECO:0000313" key="11">
    <source>
        <dbReference type="EMBL" id="KAF2898695.1"/>
    </source>
</evidence>
<keyword evidence="6 10" id="KW-1133">Transmembrane helix</keyword>
<reference evidence="11" key="1">
    <citation type="submission" date="2019-08" db="EMBL/GenBank/DDBJ databases">
        <title>The genome of the North American firefly Photinus pyralis.</title>
        <authorList>
            <consortium name="Photinus pyralis genome working group"/>
            <person name="Fallon T.R."/>
            <person name="Sander Lower S.E."/>
            <person name="Weng J.-K."/>
        </authorList>
    </citation>
    <scope>NUCLEOTIDE SEQUENCE</scope>
    <source>
        <strain evidence="11">TRF0915ILg1</strain>
        <tissue evidence="11">Whole body</tissue>
    </source>
</reference>
<dbReference type="InterPro" id="IPR030457">
    <property type="entry name" value="ELO_CS"/>
</dbReference>
<comment type="subcellular location">
    <subcellularLocation>
        <location evidence="1">Membrane</location>
        <topology evidence="1">Multi-pass membrane protein</topology>
    </subcellularLocation>
</comment>
<evidence type="ECO:0000313" key="12">
    <source>
        <dbReference type="Proteomes" id="UP000801492"/>
    </source>
</evidence>
<dbReference type="PANTHER" id="PTHR11157">
    <property type="entry name" value="FATTY ACID ACYL TRANSFERASE-RELATED"/>
    <property type="match status" value="1"/>
</dbReference>
<feature type="non-terminal residue" evidence="11">
    <location>
        <position position="168"/>
    </location>
</feature>
<dbReference type="GO" id="GO:0009922">
    <property type="term" value="F:fatty acid elongase activity"/>
    <property type="evidence" value="ECO:0007669"/>
    <property type="project" value="UniProtKB-EC"/>
</dbReference>
<gene>
    <name evidence="11" type="ORF">ILUMI_07480</name>
</gene>
<evidence type="ECO:0000256" key="10">
    <source>
        <dbReference type="RuleBase" id="RU361115"/>
    </source>
</evidence>
<keyword evidence="2 10" id="KW-0444">Lipid biosynthesis</keyword>
<dbReference type="GO" id="GO:0030148">
    <property type="term" value="P:sphingolipid biosynthetic process"/>
    <property type="evidence" value="ECO:0007669"/>
    <property type="project" value="TreeGrafter"/>
</dbReference>
<accession>A0A8K0GBK5</accession>
<evidence type="ECO:0000256" key="8">
    <source>
        <dbReference type="ARBA" id="ARBA00023136"/>
    </source>
</evidence>
<evidence type="ECO:0000256" key="4">
    <source>
        <dbReference type="ARBA" id="ARBA00022692"/>
    </source>
</evidence>
<keyword evidence="5 10" id="KW-0276">Fatty acid metabolism</keyword>
<feature type="transmembrane region" description="Helical" evidence="10">
    <location>
        <begin position="38"/>
        <end position="56"/>
    </location>
</feature>
<dbReference type="GO" id="GO:0042761">
    <property type="term" value="P:very long-chain fatty acid biosynthetic process"/>
    <property type="evidence" value="ECO:0007669"/>
    <property type="project" value="TreeGrafter"/>
</dbReference>